<dbReference type="PANTHER" id="PTHR30154:SF54">
    <property type="entry name" value="POSSIBLE TRANSCRIPTIONAL REGULATORY PROTEIN (PROBABLY LRP_ASNC-FAMILY)"/>
    <property type="match status" value="1"/>
</dbReference>
<evidence type="ECO:0000256" key="2">
    <source>
        <dbReference type="ARBA" id="ARBA00023125"/>
    </source>
</evidence>
<dbReference type="Pfam" id="PF13412">
    <property type="entry name" value="HTH_24"/>
    <property type="match status" value="1"/>
</dbReference>
<dbReference type="Gene3D" id="3.30.70.920">
    <property type="match status" value="1"/>
</dbReference>
<dbReference type="SUPFAM" id="SSF46785">
    <property type="entry name" value="Winged helix' DNA-binding domain"/>
    <property type="match status" value="1"/>
</dbReference>
<organism evidence="5 6">
    <name type="scientific">Corynebacterium pilosum</name>
    <dbReference type="NCBI Taxonomy" id="35756"/>
    <lineage>
        <taxon>Bacteria</taxon>
        <taxon>Bacillati</taxon>
        <taxon>Actinomycetota</taxon>
        <taxon>Actinomycetes</taxon>
        <taxon>Mycobacteriales</taxon>
        <taxon>Corynebacteriaceae</taxon>
        <taxon>Corynebacterium</taxon>
    </lineage>
</organism>
<dbReference type="PANTHER" id="PTHR30154">
    <property type="entry name" value="LEUCINE-RESPONSIVE REGULATORY PROTEIN"/>
    <property type="match status" value="1"/>
</dbReference>
<dbReference type="InterPro" id="IPR000485">
    <property type="entry name" value="AsnC-type_HTH_dom"/>
</dbReference>
<feature type="domain" description="HTH asnC-type" evidence="4">
    <location>
        <begin position="5"/>
        <end position="66"/>
    </location>
</feature>
<evidence type="ECO:0000259" key="4">
    <source>
        <dbReference type="PROSITE" id="PS50956"/>
    </source>
</evidence>
<dbReference type="InterPro" id="IPR019888">
    <property type="entry name" value="Tscrpt_reg_AsnC-like"/>
</dbReference>
<accession>A0A376CM75</accession>
<evidence type="ECO:0000313" key="6">
    <source>
        <dbReference type="Proteomes" id="UP000254467"/>
    </source>
</evidence>
<keyword evidence="1" id="KW-0805">Transcription regulation</keyword>
<dbReference type="Proteomes" id="UP000254467">
    <property type="component" value="Unassembled WGS sequence"/>
</dbReference>
<dbReference type="GO" id="GO:0043200">
    <property type="term" value="P:response to amino acid"/>
    <property type="evidence" value="ECO:0007669"/>
    <property type="project" value="TreeGrafter"/>
</dbReference>
<dbReference type="Gene3D" id="1.10.10.10">
    <property type="entry name" value="Winged helix-like DNA-binding domain superfamily/Winged helix DNA-binding domain"/>
    <property type="match status" value="1"/>
</dbReference>
<dbReference type="InterPro" id="IPR036390">
    <property type="entry name" value="WH_DNA-bd_sf"/>
</dbReference>
<gene>
    <name evidence="5" type="primary">lrpC</name>
    <name evidence="5" type="ORF">NCTC11862_01092</name>
</gene>
<evidence type="ECO:0000313" key="5">
    <source>
        <dbReference type="EMBL" id="STC69307.1"/>
    </source>
</evidence>
<protein>
    <submittedName>
        <fullName evidence="5">Transcriptional regulator</fullName>
    </submittedName>
</protein>
<keyword evidence="3" id="KW-0804">Transcription</keyword>
<keyword evidence="6" id="KW-1185">Reference proteome</keyword>
<dbReference type="SMART" id="SM00344">
    <property type="entry name" value="HTH_ASNC"/>
    <property type="match status" value="1"/>
</dbReference>
<sequence>MNPPIDAVDRAILEILRDDARTSLAKIALSVNVSESTAHRRLQSLVARGVIKQFTIVEDAQALGQDTEALISIRIKSESRSNLRSFYRFLVDLPQARHTYFIAGSNDFIVHVAVASARELRDFVSDSISSHPDVASTTTALIFEHGV</sequence>
<dbReference type="InterPro" id="IPR011008">
    <property type="entry name" value="Dimeric_a/b-barrel"/>
</dbReference>
<dbReference type="InterPro" id="IPR019887">
    <property type="entry name" value="Tscrpt_reg_AsnC/Lrp_C"/>
</dbReference>
<dbReference type="RefSeq" id="WP_018582436.1">
    <property type="nucleotide sequence ID" value="NZ_LDYD01000006.1"/>
</dbReference>
<keyword evidence="2" id="KW-0238">DNA-binding</keyword>
<dbReference type="GO" id="GO:0043565">
    <property type="term" value="F:sequence-specific DNA binding"/>
    <property type="evidence" value="ECO:0007669"/>
    <property type="project" value="InterPro"/>
</dbReference>
<proteinExistence type="predicted"/>
<reference evidence="5 6" key="1">
    <citation type="submission" date="2018-06" db="EMBL/GenBank/DDBJ databases">
        <authorList>
            <consortium name="Pathogen Informatics"/>
            <person name="Doyle S."/>
        </authorList>
    </citation>
    <scope>NUCLEOTIDE SEQUENCE [LARGE SCALE GENOMIC DNA]</scope>
    <source>
        <strain evidence="5 6">NCTC11862</strain>
    </source>
</reference>
<dbReference type="EMBL" id="UFXQ01000001">
    <property type="protein sequence ID" value="STC69307.1"/>
    <property type="molecule type" value="Genomic_DNA"/>
</dbReference>
<dbReference type="OrthoDB" id="4411089at2"/>
<evidence type="ECO:0000256" key="1">
    <source>
        <dbReference type="ARBA" id="ARBA00023015"/>
    </source>
</evidence>
<dbReference type="PRINTS" id="PR00033">
    <property type="entry name" value="HTHASNC"/>
</dbReference>
<dbReference type="PROSITE" id="PS50956">
    <property type="entry name" value="HTH_ASNC_2"/>
    <property type="match status" value="1"/>
</dbReference>
<name>A0A376CM75_9CORY</name>
<evidence type="ECO:0000256" key="3">
    <source>
        <dbReference type="ARBA" id="ARBA00023163"/>
    </source>
</evidence>
<dbReference type="AlphaFoldDB" id="A0A376CM75"/>
<dbReference type="STRING" id="35756.GCA_001044155_01199"/>
<dbReference type="InterPro" id="IPR036388">
    <property type="entry name" value="WH-like_DNA-bd_sf"/>
</dbReference>
<dbReference type="SUPFAM" id="SSF54909">
    <property type="entry name" value="Dimeric alpha+beta barrel"/>
    <property type="match status" value="1"/>
</dbReference>
<dbReference type="GO" id="GO:0005829">
    <property type="term" value="C:cytosol"/>
    <property type="evidence" value="ECO:0007669"/>
    <property type="project" value="TreeGrafter"/>
</dbReference>
<dbReference type="Pfam" id="PF01037">
    <property type="entry name" value="AsnC_trans_reg"/>
    <property type="match status" value="1"/>
</dbReference>